<comment type="caution">
    <text evidence="2">The sequence shown here is derived from an EMBL/GenBank/DDBJ whole genome shotgun (WGS) entry which is preliminary data.</text>
</comment>
<dbReference type="EMBL" id="JAKMXF010000066">
    <property type="protein sequence ID" value="KAI6659133.1"/>
    <property type="molecule type" value="Genomic_DNA"/>
</dbReference>
<gene>
    <name evidence="2" type="ORF">LOD99_14809</name>
</gene>
<feature type="transmembrane region" description="Helical" evidence="1">
    <location>
        <begin position="378"/>
        <end position="395"/>
    </location>
</feature>
<feature type="transmembrane region" description="Helical" evidence="1">
    <location>
        <begin position="207"/>
        <end position="228"/>
    </location>
</feature>
<sequence>MSLTDTSNHYHKRFLPPKNLNTTFDYSHTSLPQDNDLIERSEIPLDELSFGKFLFRSSEGYNISLRYSQCIGLCIWVDINKSMICYISVPNTGIKAVNLQISSNVPGSLTSMHTSLLLEACQPLNITAFPHMSSRARTSHKLLPNKNFYILKIRSDLKYAGDIHKILVGLKGPDNVEQKKSSLFQEGLPYWAAYIPSYAYSFQLRTLLQLIIAIYTYFNIILAVWQLYRHVDLIHDSIRPFVELFDYYLQHTAVRIKYVFNLFAQFWWDVLKPILLLYYNYEVFIRIFAIFKPLFLHFDIAISCFYCIGKILFEILNPIWYVFTPVLRLLLVIGGQFWNLKIILFPFKSILSFIWQTLRVFNTYSPTIEIVVRNSMRSLFMNSIKTIFLGIFYAFQRVWYSFREKFDQRENAKKQL</sequence>
<protein>
    <submittedName>
        <fullName evidence="2">Uncharacterized protein</fullName>
    </submittedName>
</protein>
<feature type="transmembrane region" description="Helical" evidence="1">
    <location>
        <begin position="293"/>
        <end position="313"/>
    </location>
</feature>
<evidence type="ECO:0000313" key="3">
    <source>
        <dbReference type="Proteomes" id="UP001165289"/>
    </source>
</evidence>
<keyword evidence="1" id="KW-0472">Membrane</keyword>
<feature type="transmembrane region" description="Helical" evidence="1">
    <location>
        <begin position="319"/>
        <end position="335"/>
    </location>
</feature>
<dbReference type="Proteomes" id="UP001165289">
    <property type="component" value="Unassembled WGS sequence"/>
</dbReference>
<evidence type="ECO:0000313" key="2">
    <source>
        <dbReference type="EMBL" id="KAI6659133.1"/>
    </source>
</evidence>
<proteinExistence type="predicted"/>
<keyword evidence="3" id="KW-1185">Reference proteome</keyword>
<reference evidence="2 3" key="1">
    <citation type="journal article" date="2023" name="BMC Biol.">
        <title>The compact genome of the sponge Oopsacas minuta (Hexactinellida) is lacking key metazoan core genes.</title>
        <authorList>
            <person name="Santini S."/>
            <person name="Schenkelaars Q."/>
            <person name="Jourda C."/>
            <person name="Duchesne M."/>
            <person name="Belahbib H."/>
            <person name="Rocher C."/>
            <person name="Selva M."/>
            <person name="Riesgo A."/>
            <person name="Vervoort M."/>
            <person name="Leys S.P."/>
            <person name="Kodjabachian L."/>
            <person name="Le Bivic A."/>
            <person name="Borchiellini C."/>
            <person name="Claverie J.M."/>
            <person name="Renard E."/>
        </authorList>
    </citation>
    <scope>NUCLEOTIDE SEQUENCE [LARGE SCALE GENOMIC DNA]</scope>
    <source>
        <strain evidence="2">SPO-2</strain>
    </source>
</reference>
<name>A0AAV7KD36_9METZ</name>
<dbReference type="AlphaFoldDB" id="A0AAV7KD36"/>
<keyword evidence="1" id="KW-1133">Transmembrane helix</keyword>
<evidence type="ECO:0000256" key="1">
    <source>
        <dbReference type="SAM" id="Phobius"/>
    </source>
</evidence>
<keyword evidence="1" id="KW-0812">Transmembrane</keyword>
<accession>A0AAV7KD36</accession>
<organism evidence="2 3">
    <name type="scientific">Oopsacas minuta</name>
    <dbReference type="NCBI Taxonomy" id="111878"/>
    <lineage>
        <taxon>Eukaryota</taxon>
        <taxon>Metazoa</taxon>
        <taxon>Porifera</taxon>
        <taxon>Hexactinellida</taxon>
        <taxon>Hexasterophora</taxon>
        <taxon>Lyssacinosida</taxon>
        <taxon>Leucopsacidae</taxon>
        <taxon>Oopsacas</taxon>
    </lineage>
</organism>